<dbReference type="InterPro" id="IPR051202">
    <property type="entry name" value="Peptidase_C40"/>
</dbReference>
<dbReference type="AlphaFoldDB" id="A0A4P6JV18"/>
<dbReference type="PANTHER" id="PTHR47053:SF1">
    <property type="entry name" value="MUREIN DD-ENDOPEPTIDASE MEPH-RELATED"/>
    <property type="match status" value="1"/>
</dbReference>
<evidence type="ECO:0000256" key="1">
    <source>
        <dbReference type="ARBA" id="ARBA00007074"/>
    </source>
</evidence>
<dbReference type="OrthoDB" id="9808890at2"/>
<evidence type="ECO:0000256" key="4">
    <source>
        <dbReference type="ARBA" id="ARBA00022807"/>
    </source>
</evidence>
<dbReference type="InterPro" id="IPR000064">
    <property type="entry name" value="NLP_P60_dom"/>
</dbReference>
<keyword evidence="3" id="KW-0378">Hydrolase</keyword>
<evidence type="ECO:0000259" key="5">
    <source>
        <dbReference type="PROSITE" id="PS51935"/>
    </source>
</evidence>
<gene>
    <name evidence="6" type="ORF">EPA93_27370</name>
</gene>
<accession>A0A4P6JV18</accession>
<dbReference type="InterPro" id="IPR038765">
    <property type="entry name" value="Papain-like_cys_pep_sf"/>
</dbReference>
<protein>
    <recommendedName>
        <fullName evidence="5">NlpC/P60 domain-containing protein</fullName>
    </recommendedName>
</protein>
<dbReference type="Pfam" id="PF00877">
    <property type="entry name" value="NLPC_P60"/>
    <property type="match status" value="1"/>
</dbReference>
<reference evidence="6 7" key="1">
    <citation type="submission" date="2019-01" db="EMBL/GenBank/DDBJ databases">
        <title>Ktedonosporobacter rubrisoli SCAWS-G2.</title>
        <authorList>
            <person name="Huang Y."/>
            <person name="Yan B."/>
        </authorList>
    </citation>
    <scope>NUCLEOTIDE SEQUENCE [LARGE SCALE GENOMIC DNA]</scope>
    <source>
        <strain evidence="6 7">SCAWS-G2</strain>
    </source>
</reference>
<dbReference type="KEGG" id="kbs:EPA93_27370"/>
<keyword evidence="7" id="KW-1185">Reference proteome</keyword>
<keyword evidence="2" id="KW-0645">Protease</keyword>
<comment type="similarity">
    <text evidence="1">Belongs to the peptidase C40 family.</text>
</comment>
<dbReference type="RefSeq" id="WP_129890551.1">
    <property type="nucleotide sequence ID" value="NZ_CP035758.1"/>
</dbReference>
<dbReference type="InterPro" id="IPR057812">
    <property type="entry name" value="SH3_YKFC_2nd"/>
</dbReference>
<evidence type="ECO:0000313" key="7">
    <source>
        <dbReference type="Proteomes" id="UP000290365"/>
    </source>
</evidence>
<evidence type="ECO:0000256" key="2">
    <source>
        <dbReference type="ARBA" id="ARBA00022670"/>
    </source>
</evidence>
<dbReference type="GO" id="GO:0006508">
    <property type="term" value="P:proteolysis"/>
    <property type="evidence" value="ECO:0007669"/>
    <property type="project" value="UniProtKB-KW"/>
</dbReference>
<dbReference type="Gene3D" id="2.30.30.40">
    <property type="entry name" value="SH3 Domains"/>
    <property type="match status" value="2"/>
</dbReference>
<dbReference type="PANTHER" id="PTHR47053">
    <property type="entry name" value="MUREIN DD-ENDOPEPTIDASE MEPH-RELATED"/>
    <property type="match status" value="1"/>
</dbReference>
<dbReference type="PROSITE" id="PS51935">
    <property type="entry name" value="NLPC_P60"/>
    <property type="match status" value="1"/>
</dbReference>
<dbReference type="EMBL" id="CP035758">
    <property type="protein sequence ID" value="QBD79499.1"/>
    <property type="molecule type" value="Genomic_DNA"/>
</dbReference>
<dbReference type="SUPFAM" id="SSF54001">
    <property type="entry name" value="Cysteine proteinases"/>
    <property type="match status" value="1"/>
</dbReference>
<sequence length="279" mass="30777">MPNTYAISVGVADVRRDPDPASELVTQALLNAPAQGGESSGAWTHVVLVDYEGWIQSGELAEPVRKGFCKVGEHCATPLDLVAVVTATHAPLYGAATGNETLDTVYLSTALPLLDTTDQERVQVALPAEQSGWLARRDISIRQGNEIYPHAPIVTIITYGHAFLNVPYLWGGTSWRGIDCSAFVQLCYRMGGYILPRDADQQHDALTHTIKREEMQEGDLIFFGSKSITHVAMALNNKEYIHAAGEPYQRVTINSFDPSQPHYHERLDHIVWAIKRVVS</sequence>
<proteinExistence type="inferred from homology"/>
<dbReference type="Gene3D" id="3.90.1720.10">
    <property type="entry name" value="endopeptidase domain like (from Nostoc punctiforme)"/>
    <property type="match status" value="1"/>
</dbReference>
<keyword evidence="4" id="KW-0788">Thiol protease</keyword>
<name>A0A4P6JV18_KTERU</name>
<dbReference type="InterPro" id="IPR041382">
    <property type="entry name" value="SH3_16"/>
</dbReference>
<organism evidence="6 7">
    <name type="scientific">Ktedonosporobacter rubrisoli</name>
    <dbReference type="NCBI Taxonomy" id="2509675"/>
    <lineage>
        <taxon>Bacteria</taxon>
        <taxon>Bacillati</taxon>
        <taxon>Chloroflexota</taxon>
        <taxon>Ktedonobacteria</taxon>
        <taxon>Ktedonobacterales</taxon>
        <taxon>Ktedonosporobacteraceae</taxon>
        <taxon>Ktedonosporobacter</taxon>
    </lineage>
</organism>
<evidence type="ECO:0000313" key="6">
    <source>
        <dbReference type="EMBL" id="QBD79499.1"/>
    </source>
</evidence>
<evidence type="ECO:0000256" key="3">
    <source>
        <dbReference type="ARBA" id="ARBA00022801"/>
    </source>
</evidence>
<dbReference type="Pfam" id="PF18348">
    <property type="entry name" value="SH3_16"/>
    <property type="match status" value="1"/>
</dbReference>
<feature type="domain" description="NlpC/P60" evidence="5">
    <location>
        <begin position="150"/>
        <end position="278"/>
    </location>
</feature>
<dbReference type="Pfam" id="PF23795">
    <property type="entry name" value="SH3_YKFC_2nd"/>
    <property type="match status" value="1"/>
</dbReference>
<dbReference type="Proteomes" id="UP000290365">
    <property type="component" value="Chromosome"/>
</dbReference>
<dbReference type="GO" id="GO:0008234">
    <property type="term" value="F:cysteine-type peptidase activity"/>
    <property type="evidence" value="ECO:0007669"/>
    <property type="project" value="UniProtKB-KW"/>
</dbReference>